<evidence type="ECO:0000313" key="3">
    <source>
        <dbReference type="Proteomes" id="UP000028547"/>
    </source>
</evidence>
<dbReference type="AlphaFoldDB" id="A0A084SXH4"/>
<sequence length="196" mass="22008">MLSSLLLMVLSQLVVCTPGEMSAVCHCKHGMVSACVTLVTDDAVRAARVLVEVQDELEALEQSSRMAGKADEKKQQKQRELHAAAESLSQALGSSEPPQCKGQEHHLISRPIAKALDRHPILKGLYKPRDPRFRARAKDEQSHCGYQQWHRDVDDEVVDWLDKTPDATPGAFMDKLREIYSRPEMLARFPDGLRIL</sequence>
<comment type="caution">
    <text evidence="2">The sequence shown here is derived from an EMBL/GenBank/DDBJ whole genome shotgun (WGS) entry which is preliminary data.</text>
</comment>
<gene>
    <name evidence="2" type="ORF">Q664_10720</name>
</gene>
<evidence type="ECO:0000256" key="1">
    <source>
        <dbReference type="SAM" id="MobiDB-lite"/>
    </source>
</evidence>
<protein>
    <submittedName>
        <fullName evidence="2">Wall-associated protein</fullName>
    </submittedName>
</protein>
<organism evidence="2 3">
    <name type="scientific">Archangium violaceum Cb vi76</name>
    <dbReference type="NCBI Taxonomy" id="1406225"/>
    <lineage>
        <taxon>Bacteria</taxon>
        <taxon>Pseudomonadati</taxon>
        <taxon>Myxococcota</taxon>
        <taxon>Myxococcia</taxon>
        <taxon>Myxococcales</taxon>
        <taxon>Cystobacterineae</taxon>
        <taxon>Archangiaceae</taxon>
        <taxon>Archangium</taxon>
    </lineage>
</organism>
<dbReference type="EMBL" id="JPMI01000064">
    <property type="protein sequence ID" value="KFA93159.1"/>
    <property type="molecule type" value="Genomic_DNA"/>
</dbReference>
<dbReference type="RefSeq" id="WP_043393000.1">
    <property type="nucleotide sequence ID" value="NZ_JPMI01000064.1"/>
</dbReference>
<feature type="compositionally biased region" description="Polar residues" evidence="1">
    <location>
        <begin position="87"/>
        <end position="97"/>
    </location>
</feature>
<accession>A0A084SXH4</accession>
<name>A0A084SXH4_9BACT</name>
<feature type="compositionally biased region" description="Basic and acidic residues" evidence="1">
    <location>
        <begin position="68"/>
        <end position="83"/>
    </location>
</feature>
<feature type="region of interest" description="Disordered" evidence="1">
    <location>
        <begin position="63"/>
        <end position="102"/>
    </location>
</feature>
<dbReference type="Proteomes" id="UP000028547">
    <property type="component" value="Unassembled WGS sequence"/>
</dbReference>
<reference evidence="2 3" key="1">
    <citation type="submission" date="2014-07" db="EMBL/GenBank/DDBJ databases">
        <title>Draft Genome Sequence of Gephyronic Acid Producer, Cystobacter violaceus Strain Cb vi76.</title>
        <authorList>
            <person name="Stevens D.C."/>
            <person name="Young J."/>
            <person name="Carmichael R."/>
            <person name="Tan J."/>
            <person name="Taylor R.E."/>
        </authorList>
    </citation>
    <scope>NUCLEOTIDE SEQUENCE [LARGE SCALE GENOMIC DNA]</scope>
    <source>
        <strain evidence="2 3">Cb vi76</strain>
    </source>
</reference>
<proteinExistence type="predicted"/>
<evidence type="ECO:0000313" key="2">
    <source>
        <dbReference type="EMBL" id="KFA93159.1"/>
    </source>
</evidence>